<comment type="caution">
    <text evidence="4">The sequence shown here is derived from an EMBL/GenBank/DDBJ whole genome shotgun (WGS) entry which is preliminary data.</text>
</comment>
<dbReference type="PANTHER" id="PTHR37313:SF2">
    <property type="entry name" value="UPF0749 PROTEIN YLXX"/>
    <property type="match status" value="1"/>
</dbReference>
<reference evidence="4 5" key="1">
    <citation type="journal article" date="2005" name="Int. J. Syst. Evol. Microbiol.">
        <title>Halobacillus yeomjeoni sp. nov., isolated from a marine solar saltern in Korea.</title>
        <authorList>
            <person name="Yoon J.H."/>
            <person name="Kang S.J."/>
            <person name="Lee C.H."/>
            <person name="Oh H.W."/>
            <person name="Oh T.K."/>
        </authorList>
    </citation>
    <scope>NUCLEOTIDE SEQUENCE [LARGE SCALE GENOMIC DNA]</scope>
    <source>
        <strain evidence="4 5">KCTC 3957</strain>
    </source>
</reference>
<sequence>MKKQSKWMVGLVCLFAGFMVAVQFQTTAGEPEIRDTRDEWEVREALVKQQDVQQELLQKISEADQTIENYEEKSSAEQVAALKKSIEKLEKKVGLTEVEGEGVSIEISAIFIENIEGVQAYPAVTPQLLSRLLNELNTFGADEIAIGNERITSLSPVRDVNGSTYVNNRPFPPLPVQIKVLTDQPEKLRDYIHASQSKEIFNIENLDLQAEVKEELTLPKYDDPLHLKIFKEIGE</sequence>
<feature type="signal peptide" evidence="3">
    <location>
        <begin position="1"/>
        <end position="28"/>
    </location>
</feature>
<name>A0A931HSZ3_9BACI</name>
<evidence type="ECO:0000256" key="2">
    <source>
        <dbReference type="SAM" id="Coils"/>
    </source>
</evidence>
<proteinExistence type="inferred from homology"/>
<feature type="coiled-coil region" evidence="2">
    <location>
        <begin position="53"/>
        <end position="99"/>
    </location>
</feature>
<dbReference type="Gene3D" id="3.30.70.1880">
    <property type="entry name" value="Protein of unknown function DUF881"/>
    <property type="match status" value="1"/>
</dbReference>
<evidence type="ECO:0000313" key="4">
    <source>
        <dbReference type="EMBL" id="MBH0229057.1"/>
    </source>
</evidence>
<keyword evidence="2" id="KW-0175">Coiled coil</keyword>
<dbReference type="PANTHER" id="PTHR37313">
    <property type="entry name" value="UPF0749 PROTEIN RV1825"/>
    <property type="match status" value="1"/>
</dbReference>
<comment type="similarity">
    <text evidence="1">Belongs to the UPF0749 family.</text>
</comment>
<organism evidence="4 5">
    <name type="scientific">Halobacillus yeomjeoni</name>
    <dbReference type="NCBI Taxonomy" id="311194"/>
    <lineage>
        <taxon>Bacteria</taxon>
        <taxon>Bacillati</taxon>
        <taxon>Bacillota</taxon>
        <taxon>Bacilli</taxon>
        <taxon>Bacillales</taxon>
        <taxon>Bacillaceae</taxon>
        <taxon>Halobacillus</taxon>
    </lineage>
</organism>
<dbReference type="InterPro" id="IPR010273">
    <property type="entry name" value="DUF881"/>
</dbReference>
<dbReference type="Pfam" id="PF05949">
    <property type="entry name" value="DUF881"/>
    <property type="match status" value="1"/>
</dbReference>
<gene>
    <name evidence="4" type="ORF">H0267_02415</name>
</gene>
<feature type="chain" id="PRO_5038679610" evidence="3">
    <location>
        <begin position="29"/>
        <end position="235"/>
    </location>
</feature>
<keyword evidence="5" id="KW-1185">Reference proteome</keyword>
<dbReference type="EMBL" id="JADZSC010000001">
    <property type="protein sequence ID" value="MBH0229057.1"/>
    <property type="molecule type" value="Genomic_DNA"/>
</dbReference>
<evidence type="ECO:0000256" key="1">
    <source>
        <dbReference type="ARBA" id="ARBA00009108"/>
    </source>
</evidence>
<evidence type="ECO:0000256" key="3">
    <source>
        <dbReference type="SAM" id="SignalP"/>
    </source>
</evidence>
<keyword evidence="3" id="KW-0732">Signal</keyword>
<evidence type="ECO:0000313" key="5">
    <source>
        <dbReference type="Proteomes" id="UP000614490"/>
    </source>
</evidence>
<dbReference type="Proteomes" id="UP000614490">
    <property type="component" value="Unassembled WGS sequence"/>
</dbReference>
<dbReference type="RefSeq" id="WP_197315688.1">
    <property type="nucleotide sequence ID" value="NZ_JADZSC010000001.1"/>
</dbReference>
<dbReference type="AlphaFoldDB" id="A0A931HSZ3"/>
<protein>
    <submittedName>
        <fullName evidence="4">DUF881 domain-containing protein</fullName>
    </submittedName>
</protein>
<accession>A0A931HSZ3</accession>